<dbReference type="RefSeq" id="WP_075735441.1">
    <property type="nucleotide sequence ID" value="NZ_CP009249.1"/>
</dbReference>
<proteinExistence type="predicted"/>
<sequence length="414" mass="46782">MEYQSLKKVFHRAKVDSRGVADSEFSRRIDSPSTVHWDYQVGEHSLFAVVTRELAATLERIWRNEVLIAKLWTSVPDSASRLYLFELLTAELQSTNEIESIFSTRREIAEAIEYAQKEKHTGKRRFKEMASQYLALPGIAPDPHHSLTFPADPAALRAQYDALLQGEIHQQDSPDGALFRTEPVEITDGQRRIHGGAAGEEDITHRVETMIATANRGTELELLNVFAEHFMFEHTHPFYDGNGRMGRFLMSLRLAGLMSPQTALSLSPELFRQKSRYYKAFEDAEHPLNCGELTFFLYDMASMLATAQVALVEWLEIRLRQVEQLKQQMESVRELVSGHTKPEESASIVLQLALVDLFGARTGLSLDELTEHLGTSKPTTRKRLEELGPLIETVSKRPLVVRLGGPARVILGLD</sequence>
<dbReference type="Proteomes" id="UP000185491">
    <property type="component" value="Chromosome"/>
</dbReference>
<dbReference type="SUPFAM" id="SSF140931">
    <property type="entry name" value="Fic-like"/>
    <property type="match status" value="1"/>
</dbReference>
<dbReference type="AlphaFoldDB" id="A0A1L7D528"/>
<evidence type="ECO:0000313" key="2">
    <source>
        <dbReference type="EMBL" id="APT93167.1"/>
    </source>
</evidence>
<dbReference type="InterPro" id="IPR036597">
    <property type="entry name" value="Fido-like_dom_sf"/>
</dbReference>
<evidence type="ECO:0000259" key="1">
    <source>
        <dbReference type="PROSITE" id="PS51459"/>
    </source>
</evidence>
<dbReference type="STRING" id="161895.CPHO_10010"/>
<dbReference type="InterPro" id="IPR003812">
    <property type="entry name" value="Fido"/>
</dbReference>
<keyword evidence="3" id="KW-1185">Reference proteome</keyword>
<dbReference type="PANTHER" id="PTHR13504">
    <property type="entry name" value="FIDO DOMAIN-CONTAINING PROTEIN DDB_G0283145"/>
    <property type="match status" value="1"/>
</dbReference>
<dbReference type="InterPro" id="IPR040198">
    <property type="entry name" value="Fido_containing"/>
</dbReference>
<dbReference type="KEGG" id="cpho:CPHO_10010"/>
<protein>
    <recommendedName>
        <fullName evidence="1">Fido domain-containing protein</fullName>
    </recommendedName>
</protein>
<dbReference type="OrthoDB" id="9813719at2"/>
<dbReference type="PANTHER" id="PTHR13504:SF40">
    <property type="entry name" value="FIDO DOMAIN-CONTAINING PROTEIN"/>
    <property type="match status" value="1"/>
</dbReference>
<name>A0A1L7D528_9CORY</name>
<organism evidence="2 3">
    <name type="scientific">Corynebacterium phocae</name>
    <dbReference type="NCBI Taxonomy" id="161895"/>
    <lineage>
        <taxon>Bacteria</taxon>
        <taxon>Bacillati</taxon>
        <taxon>Actinomycetota</taxon>
        <taxon>Actinomycetes</taxon>
        <taxon>Mycobacteriales</taxon>
        <taxon>Corynebacteriaceae</taxon>
        <taxon>Corynebacterium</taxon>
    </lineage>
</organism>
<accession>A0A1L7D528</accession>
<evidence type="ECO:0000313" key="3">
    <source>
        <dbReference type="Proteomes" id="UP000185491"/>
    </source>
</evidence>
<reference evidence="2 3" key="1">
    <citation type="submission" date="2014-08" db="EMBL/GenBank/DDBJ databases">
        <title>Complete genome sequence of Corynebacterium phocae M408/89/1(T)(=DSM 44612(T)), isolated from the common seal (Phoca vitulina).</title>
        <authorList>
            <person name="Ruckert C."/>
            <person name="Albersmeier A."/>
            <person name="Winkler A."/>
            <person name="Kalinowski J."/>
        </authorList>
    </citation>
    <scope>NUCLEOTIDE SEQUENCE [LARGE SCALE GENOMIC DNA]</scope>
    <source>
        <strain evidence="2 3">M408/89/1</strain>
    </source>
</reference>
<feature type="domain" description="Fido" evidence="1">
    <location>
        <begin position="160"/>
        <end position="299"/>
    </location>
</feature>
<dbReference type="EMBL" id="CP009249">
    <property type="protein sequence ID" value="APT93167.1"/>
    <property type="molecule type" value="Genomic_DNA"/>
</dbReference>
<dbReference type="Pfam" id="PF02661">
    <property type="entry name" value="Fic"/>
    <property type="match status" value="1"/>
</dbReference>
<dbReference type="Gene3D" id="1.10.3290.10">
    <property type="entry name" value="Fido-like domain"/>
    <property type="match status" value="1"/>
</dbReference>
<dbReference type="PROSITE" id="PS51459">
    <property type="entry name" value="FIDO"/>
    <property type="match status" value="1"/>
</dbReference>
<gene>
    <name evidence="2" type="ORF">CPHO_10010</name>
</gene>